<comment type="similarity">
    <text evidence="2">Belongs to the lipid A palmitoyltransferase family.</text>
</comment>
<keyword evidence="10" id="KW-1185">Reference proteome</keyword>
<comment type="subcellular location">
    <subcellularLocation>
        <location evidence="1">Cell outer membrane</location>
    </subcellularLocation>
</comment>
<dbReference type="RefSeq" id="WP_194115530.1">
    <property type="nucleotide sequence ID" value="NZ_JADFUA010000003.1"/>
</dbReference>
<evidence type="ECO:0000256" key="7">
    <source>
        <dbReference type="ARBA" id="ARBA00023315"/>
    </source>
</evidence>
<reference evidence="9 10" key="1">
    <citation type="submission" date="2020-10" db="EMBL/GenBank/DDBJ databases">
        <title>The genome sequence of Chitinilyticum litopenaei 4Y14.</title>
        <authorList>
            <person name="Liu Y."/>
        </authorList>
    </citation>
    <scope>NUCLEOTIDE SEQUENCE [LARGE SCALE GENOMIC DNA]</scope>
    <source>
        <strain evidence="9 10">4Y14</strain>
    </source>
</reference>
<keyword evidence="4 8" id="KW-0732">Signal</keyword>
<dbReference type="InterPro" id="IPR011250">
    <property type="entry name" value="OMP/PagP_B-barrel"/>
</dbReference>
<keyword evidence="6" id="KW-0998">Cell outer membrane</keyword>
<protein>
    <submittedName>
        <fullName evidence="9">Phospholipid:lipid A palmitoyltransferase</fullName>
    </submittedName>
</protein>
<evidence type="ECO:0000256" key="2">
    <source>
        <dbReference type="ARBA" id="ARBA00006368"/>
    </source>
</evidence>
<comment type="caution">
    <text evidence="9">The sequence shown here is derived from an EMBL/GenBank/DDBJ whole genome shotgun (WGS) entry which is preliminary data.</text>
</comment>
<feature type="signal peptide" evidence="8">
    <location>
        <begin position="1"/>
        <end position="22"/>
    </location>
</feature>
<keyword evidence="7" id="KW-0012">Acyltransferase</keyword>
<dbReference type="Pfam" id="PF07017">
    <property type="entry name" value="PagP"/>
    <property type="match status" value="1"/>
</dbReference>
<dbReference type="Proteomes" id="UP000604481">
    <property type="component" value="Unassembled WGS sequence"/>
</dbReference>
<evidence type="ECO:0000256" key="4">
    <source>
        <dbReference type="ARBA" id="ARBA00022729"/>
    </source>
</evidence>
<keyword evidence="5" id="KW-0472">Membrane</keyword>
<evidence type="ECO:0000256" key="8">
    <source>
        <dbReference type="SAM" id="SignalP"/>
    </source>
</evidence>
<proteinExistence type="inferred from homology"/>
<evidence type="ECO:0000256" key="1">
    <source>
        <dbReference type="ARBA" id="ARBA00004442"/>
    </source>
</evidence>
<evidence type="ECO:0000313" key="10">
    <source>
        <dbReference type="Proteomes" id="UP000604481"/>
    </source>
</evidence>
<dbReference type="AlphaFoldDB" id="A0A8J7FQR8"/>
<accession>A0A8J7FQR8</accession>
<evidence type="ECO:0000256" key="5">
    <source>
        <dbReference type="ARBA" id="ARBA00023136"/>
    </source>
</evidence>
<gene>
    <name evidence="9" type="ORF">INR99_06575</name>
</gene>
<evidence type="ECO:0000256" key="3">
    <source>
        <dbReference type="ARBA" id="ARBA00022679"/>
    </source>
</evidence>
<feature type="chain" id="PRO_5035241395" evidence="8">
    <location>
        <begin position="23"/>
        <end position="186"/>
    </location>
</feature>
<dbReference type="InterPro" id="IPR009746">
    <property type="entry name" value="LipidA_acyl_PagP"/>
</dbReference>
<keyword evidence="3" id="KW-0808">Transferase</keyword>
<sequence length="186" mass="20647">MKSFRTLLAGLALLLSIPAAQAACEDWWAGFDTACSKVSQIWNQGNNGLLVSGYAYHARWQYTPEKLAELNEFAYGGGFEKHITHENGNEESLFFFVFADSHEDPQFNLGYMWMPYWKVAGDFQLGAGLSGGLVSRTDIFNGIPFPVILPMVSAKFSPITLYTTYIPSLGGVNNGSVIYTYGRIEF</sequence>
<dbReference type="GO" id="GO:0009279">
    <property type="term" value="C:cell outer membrane"/>
    <property type="evidence" value="ECO:0007669"/>
    <property type="project" value="UniProtKB-SubCell"/>
</dbReference>
<name>A0A8J7FQR8_9NEIS</name>
<evidence type="ECO:0000313" key="9">
    <source>
        <dbReference type="EMBL" id="MBE9609006.1"/>
    </source>
</evidence>
<evidence type="ECO:0000256" key="6">
    <source>
        <dbReference type="ARBA" id="ARBA00023237"/>
    </source>
</evidence>
<dbReference type="SUPFAM" id="SSF56925">
    <property type="entry name" value="OMPA-like"/>
    <property type="match status" value="1"/>
</dbReference>
<dbReference type="GO" id="GO:0016746">
    <property type="term" value="F:acyltransferase activity"/>
    <property type="evidence" value="ECO:0007669"/>
    <property type="project" value="UniProtKB-KW"/>
</dbReference>
<dbReference type="Gene3D" id="2.40.160.20">
    <property type="match status" value="1"/>
</dbReference>
<organism evidence="9 10">
    <name type="scientific">Chitinilyticum piscinae</name>
    <dbReference type="NCBI Taxonomy" id="2866724"/>
    <lineage>
        <taxon>Bacteria</taxon>
        <taxon>Pseudomonadati</taxon>
        <taxon>Pseudomonadota</taxon>
        <taxon>Betaproteobacteria</taxon>
        <taxon>Neisseriales</taxon>
        <taxon>Chitinibacteraceae</taxon>
        <taxon>Chitinilyticum</taxon>
    </lineage>
</organism>
<dbReference type="EMBL" id="JADFUA010000003">
    <property type="protein sequence ID" value="MBE9609006.1"/>
    <property type="molecule type" value="Genomic_DNA"/>
</dbReference>